<protein>
    <submittedName>
        <fullName evidence="2">Uncharacterized protein</fullName>
    </submittedName>
</protein>
<keyword evidence="1" id="KW-0472">Membrane</keyword>
<keyword evidence="1" id="KW-1133">Transmembrane helix</keyword>
<feature type="transmembrane region" description="Helical" evidence="1">
    <location>
        <begin position="97"/>
        <end position="118"/>
    </location>
</feature>
<keyword evidence="1" id="KW-0812">Transmembrane</keyword>
<dbReference type="AlphaFoldDB" id="A0AAD6G8M3"/>
<feature type="transmembrane region" description="Helical" evidence="1">
    <location>
        <begin position="73"/>
        <end position="91"/>
    </location>
</feature>
<evidence type="ECO:0000313" key="2">
    <source>
        <dbReference type="EMBL" id="KAJ5523698.1"/>
    </source>
</evidence>
<gene>
    <name evidence="2" type="ORF">N7494_010348</name>
</gene>
<reference evidence="2 3" key="1">
    <citation type="journal article" date="2023" name="IMA Fungus">
        <title>Comparative genomic study of the Penicillium genus elucidates a diverse pangenome and 15 lateral gene transfer events.</title>
        <authorList>
            <person name="Petersen C."/>
            <person name="Sorensen T."/>
            <person name="Nielsen M.R."/>
            <person name="Sondergaard T.E."/>
            <person name="Sorensen J.L."/>
            <person name="Fitzpatrick D.A."/>
            <person name="Frisvad J.C."/>
            <person name="Nielsen K.L."/>
        </authorList>
    </citation>
    <scope>NUCLEOTIDE SEQUENCE [LARGE SCALE GENOMIC DNA]</scope>
    <source>
        <strain evidence="2 3">IBT 35679</strain>
    </source>
</reference>
<accession>A0AAD6G8M3</accession>
<dbReference type="Proteomes" id="UP001220324">
    <property type="component" value="Unassembled WGS sequence"/>
</dbReference>
<dbReference type="InterPro" id="IPR029058">
    <property type="entry name" value="AB_hydrolase_fold"/>
</dbReference>
<sequence>MTPQVHLAHRPPNTTPLPYTASPLKLLWDDLRLAVRYAWALPLMLFPLRLGNTDRLDELHSSPRNAISVGTQVFLTIFQVFFLFSIPFTVICMVPALWIFIYITVALTSNYVICMILLNGFRRVFVSQVPIPEQPVHTRERWFFINGIAGSHSWMQNNLDQLSYTFGRRITGIHNRTSGIIFDLIECLIQRCFTYATADVRDAYPLIKKALLDPDCDKVVLILHSQGGIEGGLVIDWLFDELPQPILERLEVYTFANAANHFNNPRRAFHAKQNGSEFPPFPSRFDYSVGHIEHYANSADMVSLIGVLHFITIPNRYIGRLFIRASSGHLLDQHYLDTMFTLGPDHKVLENNPFMDMEVETRLNGTPHENCEETLLPISSTEPRQENHSPVLRVKDYSRLWQYRNGGIPSEKTD</sequence>
<name>A0AAD6G8M3_9EURO</name>
<dbReference type="SUPFAM" id="SSF53474">
    <property type="entry name" value="alpha/beta-Hydrolases"/>
    <property type="match status" value="1"/>
</dbReference>
<organism evidence="2 3">
    <name type="scientific">Penicillium frequentans</name>
    <dbReference type="NCBI Taxonomy" id="3151616"/>
    <lineage>
        <taxon>Eukaryota</taxon>
        <taxon>Fungi</taxon>
        <taxon>Dikarya</taxon>
        <taxon>Ascomycota</taxon>
        <taxon>Pezizomycotina</taxon>
        <taxon>Eurotiomycetes</taxon>
        <taxon>Eurotiomycetidae</taxon>
        <taxon>Eurotiales</taxon>
        <taxon>Aspergillaceae</taxon>
        <taxon>Penicillium</taxon>
    </lineage>
</organism>
<dbReference type="PANTHER" id="PTHR42044">
    <property type="entry name" value="DUF676 DOMAIN-CONTAINING PROTEIN-RELATED"/>
    <property type="match status" value="1"/>
</dbReference>
<evidence type="ECO:0000313" key="3">
    <source>
        <dbReference type="Proteomes" id="UP001220324"/>
    </source>
</evidence>
<dbReference type="PANTHER" id="PTHR42044:SF2">
    <property type="entry name" value="DUF676 DOMAIN-CONTAINING PROTEIN"/>
    <property type="match status" value="1"/>
</dbReference>
<proteinExistence type="predicted"/>
<dbReference type="EMBL" id="JAQIZZ010000008">
    <property type="protein sequence ID" value="KAJ5523698.1"/>
    <property type="molecule type" value="Genomic_DNA"/>
</dbReference>
<keyword evidence="3" id="KW-1185">Reference proteome</keyword>
<dbReference type="GO" id="GO:0017000">
    <property type="term" value="P:antibiotic biosynthetic process"/>
    <property type="evidence" value="ECO:0007669"/>
    <property type="project" value="UniProtKB-ARBA"/>
</dbReference>
<comment type="caution">
    <text evidence="2">The sequence shown here is derived from an EMBL/GenBank/DDBJ whole genome shotgun (WGS) entry which is preliminary data.</text>
</comment>
<evidence type="ECO:0000256" key="1">
    <source>
        <dbReference type="SAM" id="Phobius"/>
    </source>
</evidence>
<dbReference type="GO" id="GO:0072330">
    <property type="term" value="P:monocarboxylic acid biosynthetic process"/>
    <property type="evidence" value="ECO:0007669"/>
    <property type="project" value="UniProtKB-ARBA"/>
</dbReference>